<organism evidence="2 3">
    <name type="scientific">Gongylonema pulchrum</name>
    <dbReference type="NCBI Taxonomy" id="637853"/>
    <lineage>
        <taxon>Eukaryota</taxon>
        <taxon>Metazoa</taxon>
        <taxon>Ecdysozoa</taxon>
        <taxon>Nematoda</taxon>
        <taxon>Chromadorea</taxon>
        <taxon>Rhabditida</taxon>
        <taxon>Spirurina</taxon>
        <taxon>Spiruromorpha</taxon>
        <taxon>Spiruroidea</taxon>
        <taxon>Gongylonematidae</taxon>
        <taxon>Gongylonema</taxon>
    </lineage>
</organism>
<proteinExistence type="predicted"/>
<evidence type="ECO:0000313" key="3">
    <source>
        <dbReference type="Proteomes" id="UP000271098"/>
    </source>
</evidence>
<dbReference type="Proteomes" id="UP000271098">
    <property type="component" value="Unassembled WGS sequence"/>
</dbReference>
<name>A0A3P7QZT8_9BILA</name>
<dbReference type="AlphaFoldDB" id="A0A3P7QZT8"/>
<feature type="transmembrane region" description="Helical" evidence="1">
    <location>
        <begin position="249"/>
        <end position="271"/>
    </location>
</feature>
<protein>
    <submittedName>
        <fullName evidence="2">Uncharacterized protein</fullName>
    </submittedName>
</protein>
<accession>A0A3P7QZT8</accession>
<evidence type="ECO:0000313" key="2">
    <source>
        <dbReference type="EMBL" id="VDN36446.1"/>
    </source>
</evidence>
<dbReference type="EMBL" id="UYRT01090785">
    <property type="protein sequence ID" value="VDN36446.1"/>
    <property type="molecule type" value="Genomic_DNA"/>
</dbReference>
<keyword evidence="1" id="KW-1133">Transmembrane helix</keyword>
<sequence>MEPQNSLLPKSAQSANIVKTESYSGEMGEVIRVRTPNGTEQLIQLPPGQTLDGTTLYVDESGNVEASGRQDLRDIEFNFLDSKNICCGLCGEVVPYDLLLSTHIPQHHPEMLEEGTMTVEDVPYETWLKEKLNEERRRMESGMRGTFDASSVNRPYSTRNYRNVSQVRVNTHEMTLNQLTTALRKKMLEKLGRSVPVTLVDKQHARCGLCNAVVSLNRKFEVVHLVRHFNAWHPSVHQCAGKWKLKVCVIFPCIHFFFHSTLFGHFFFIIFSRHLPPENR</sequence>
<keyword evidence="3" id="KW-1185">Reference proteome</keyword>
<reference evidence="2 3" key="1">
    <citation type="submission" date="2018-11" db="EMBL/GenBank/DDBJ databases">
        <authorList>
            <consortium name="Pathogen Informatics"/>
        </authorList>
    </citation>
    <scope>NUCLEOTIDE SEQUENCE [LARGE SCALE GENOMIC DNA]</scope>
</reference>
<keyword evidence="1" id="KW-0472">Membrane</keyword>
<evidence type="ECO:0000256" key="1">
    <source>
        <dbReference type="SAM" id="Phobius"/>
    </source>
</evidence>
<dbReference type="OrthoDB" id="5828306at2759"/>
<gene>
    <name evidence="2" type="ORF">GPUH_LOCUS20625</name>
</gene>
<keyword evidence="1" id="KW-0812">Transmembrane</keyword>